<sequence>MPSVQSLARFQLLQPATPACRRAPRPPLPHHRRAFAQTASAHRESGAFDETADVLVVGAGAAGLLAALRCHHHGLRPLVVEKADKIGGAAAYSGGCVWVPNNHLQDPNGFQDSPGLALRYLDNLIGDVGPASSPERRRAFLENAPRMAEFLRDIGFKWRLGHTYPDYHPDVPGGLEAGRTLEGDVFDLKLLREGRQLINRNPSASPTPPVHSFQAGRMARMMASLGDFAFGMKIMLRWARHLLLGRDPVTFGMSLVGQMMLLNQQKRTDMWLQTPLRELLTDPSGSVIGAVVSRDGKDVRIQAKHGVVLAAGGFAKNQAMREKYHPHPINCEWSSAPPSDTGDAVQAGIRLNAATALMDDAWWGPTMMIPGLGPYFAMWDRHLPHSVCVDGTGQRFMNEAQSYVDAGRDQFKRNAVATAIPTWYIVDSNYQRRYLLALNPPFCSPEAGVKSGLFIKADTIEDLARQTGIDEAELQKTLHRFNGFAQTGVDEDFGRGDSAFDRCMGDPKHKPNPCLGSIERPPFYAMKLYPGDLGTKGGLLTDEHGRVLDKEGQPIRGLYASGNTTASVMGHRYPGAGATLGPALTFSYIGINHIASARKA</sequence>
<proteinExistence type="predicted"/>
<dbReference type="Proteomes" id="UP001165186">
    <property type="component" value="Unassembled WGS sequence"/>
</dbReference>
<gene>
    <name evidence="1" type="primary">g7985</name>
    <name evidence="1" type="ORF">NpPPO83_00007985</name>
</gene>
<reference evidence="1" key="1">
    <citation type="submission" date="2024-09" db="EMBL/GenBank/DDBJ databases">
        <title>Draft Genome Sequences of Neofusicoccum parvum.</title>
        <authorList>
            <person name="Ashida A."/>
            <person name="Camagna M."/>
            <person name="Tanaka A."/>
            <person name="Takemoto D."/>
        </authorList>
    </citation>
    <scope>NUCLEOTIDE SEQUENCE</scope>
    <source>
        <strain evidence="1">PPO83</strain>
    </source>
</reference>
<evidence type="ECO:0000313" key="1">
    <source>
        <dbReference type="EMBL" id="GME45059.1"/>
    </source>
</evidence>
<comment type="caution">
    <text evidence="1">The sequence shown here is derived from an EMBL/GenBank/DDBJ whole genome shotgun (WGS) entry which is preliminary data.</text>
</comment>
<protein>
    <submittedName>
        <fullName evidence="1">3-oxosteroid 1-dehydrogenase protein</fullName>
    </submittedName>
</protein>
<organism evidence="1 2">
    <name type="scientific">Neofusicoccum parvum</name>
    <dbReference type="NCBI Taxonomy" id="310453"/>
    <lineage>
        <taxon>Eukaryota</taxon>
        <taxon>Fungi</taxon>
        <taxon>Dikarya</taxon>
        <taxon>Ascomycota</taxon>
        <taxon>Pezizomycotina</taxon>
        <taxon>Dothideomycetes</taxon>
        <taxon>Dothideomycetes incertae sedis</taxon>
        <taxon>Botryosphaeriales</taxon>
        <taxon>Botryosphaeriaceae</taxon>
        <taxon>Neofusicoccum</taxon>
    </lineage>
</organism>
<evidence type="ECO:0000313" key="2">
    <source>
        <dbReference type="Proteomes" id="UP001165186"/>
    </source>
</evidence>
<accession>A0ACB5SJY3</accession>
<keyword evidence="2" id="KW-1185">Reference proteome</keyword>
<name>A0ACB5SJY3_9PEZI</name>
<dbReference type="EMBL" id="BSXG01000117">
    <property type="protein sequence ID" value="GME45059.1"/>
    <property type="molecule type" value="Genomic_DNA"/>
</dbReference>